<gene>
    <name evidence="2" type="ORF">E3T50_13425</name>
</gene>
<dbReference type="PANTHER" id="PTHR34980:SF2">
    <property type="entry name" value="INNER MEMBRANE PROTEIN YHAH-RELATED"/>
    <property type="match status" value="1"/>
</dbReference>
<evidence type="ECO:0000313" key="3">
    <source>
        <dbReference type="Proteomes" id="UP000297983"/>
    </source>
</evidence>
<dbReference type="Proteomes" id="UP000297983">
    <property type="component" value="Unassembled WGS sequence"/>
</dbReference>
<evidence type="ECO:0000313" key="2">
    <source>
        <dbReference type="EMBL" id="TFD68178.1"/>
    </source>
</evidence>
<comment type="caution">
    <text evidence="2">The sequence shown here is derived from an EMBL/GenBank/DDBJ whole genome shotgun (WGS) entry which is preliminary data.</text>
</comment>
<keyword evidence="3" id="KW-1185">Reference proteome</keyword>
<protein>
    <submittedName>
        <fullName evidence="2">DUF805 domain-containing protein</fullName>
    </submittedName>
</protein>
<reference evidence="2 3" key="1">
    <citation type="submission" date="2019-03" db="EMBL/GenBank/DDBJ databases">
        <title>Genomics of glacier-inhabiting Cryobacterium strains.</title>
        <authorList>
            <person name="Liu Q."/>
            <person name="Xin Y.-H."/>
        </authorList>
    </citation>
    <scope>NUCLEOTIDE SEQUENCE [LARGE SCALE GENOMIC DNA]</scope>
    <source>
        <strain evidence="2 3">Hz16</strain>
    </source>
</reference>
<feature type="transmembrane region" description="Helical" evidence="1">
    <location>
        <begin position="54"/>
        <end position="73"/>
    </location>
</feature>
<feature type="transmembrane region" description="Helical" evidence="1">
    <location>
        <begin position="85"/>
        <end position="104"/>
    </location>
</feature>
<dbReference type="AlphaFoldDB" id="A0A4R9AQS4"/>
<keyword evidence="1" id="KW-0812">Transmembrane</keyword>
<accession>A0A4R9AQS4</accession>
<dbReference type="Pfam" id="PF05656">
    <property type="entry name" value="DUF805"/>
    <property type="match status" value="1"/>
</dbReference>
<proteinExistence type="predicted"/>
<dbReference type="EMBL" id="SOHL01000027">
    <property type="protein sequence ID" value="TFD68178.1"/>
    <property type="molecule type" value="Genomic_DNA"/>
</dbReference>
<dbReference type="RefSeq" id="WP_134552579.1">
    <property type="nucleotide sequence ID" value="NZ_SOHL01000027.1"/>
</dbReference>
<evidence type="ECO:0000256" key="1">
    <source>
        <dbReference type="SAM" id="Phobius"/>
    </source>
</evidence>
<organism evidence="2 3">
    <name type="scientific">Cryobacterium gelidum</name>
    <dbReference type="NCBI Taxonomy" id="1259164"/>
    <lineage>
        <taxon>Bacteria</taxon>
        <taxon>Bacillati</taxon>
        <taxon>Actinomycetota</taxon>
        <taxon>Actinomycetes</taxon>
        <taxon>Micrococcales</taxon>
        <taxon>Microbacteriaceae</taxon>
        <taxon>Cryobacterium</taxon>
    </lineage>
</organism>
<dbReference type="PANTHER" id="PTHR34980">
    <property type="entry name" value="INNER MEMBRANE PROTEIN-RELATED-RELATED"/>
    <property type="match status" value="1"/>
</dbReference>
<sequence>MSFGQTISSVFRKYAKFGGVASRSEYWWWTLFNVLISVVLGGIDIAISGRQDIGVLQTLWGLAVLLPSLAVGVRRLRDAGYSWRFLFLALIPFVGAIILIVLLCQPRSVNTPTQSPAGVSGT</sequence>
<keyword evidence="1" id="KW-0472">Membrane</keyword>
<dbReference type="GO" id="GO:0005886">
    <property type="term" value="C:plasma membrane"/>
    <property type="evidence" value="ECO:0007669"/>
    <property type="project" value="TreeGrafter"/>
</dbReference>
<name>A0A4R9AQS4_9MICO</name>
<feature type="transmembrane region" description="Helical" evidence="1">
    <location>
        <begin position="26"/>
        <end position="47"/>
    </location>
</feature>
<dbReference type="InterPro" id="IPR008523">
    <property type="entry name" value="DUF805"/>
</dbReference>
<keyword evidence="1" id="KW-1133">Transmembrane helix</keyword>